<evidence type="ECO:0000313" key="6">
    <source>
        <dbReference type="Proteomes" id="UP001500449"/>
    </source>
</evidence>
<comment type="catalytic activity">
    <reaction evidence="4">
        <text>a 4-saturated-(3S)-3-hydroxyacyl-CoA = a (3E)-enoyl-CoA + H2O</text>
        <dbReference type="Rhea" id="RHEA:20724"/>
        <dbReference type="ChEBI" id="CHEBI:15377"/>
        <dbReference type="ChEBI" id="CHEBI:58521"/>
        <dbReference type="ChEBI" id="CHEBI:137480"/>
        <dbReference type="EC" id="4.2.1.17"/>
    </reaction>
</comment>
<evidence type="ECO:0000256" key="1">
    <source>
        <dbReference type="ARBA" id="ARBA00005254"/>
    </source>
</evidence>
<organism evidence="5 6">
    <name type="scientific">Pseudonocardia ailaonensis</name>
    <dbReference type="NCBI Taxonomy" id="367279"/>
    <lineage>
        <taxon>Bacteria</taxon>
        <taxon>Bacillati</taxon>
        <taxon>Actinomycetota</taxon>
        <taxon>Actinomycetes</taxon>
        <taxon>Pseudonocardiales</taxon>
        <taxon>Pseudonocardiaceae</taxon>
        <taxon>Pseudonocardia</taxon>
    </lineage>
</organism>
<dbReference type="InterPro" id="IPR014748">
    <property type="entry name" value="Enoyl-CoA_hydra_C"/>
</dbReference>
<dbReference type="InterPro" id="IPR029045">
    <property type="entry name" value="ClpP/crotonase-like_dom_sf"/>
</dbReference>
<reference evidence="5 6" key="1">
    <citation type="journal article" date="2019" name="Int. J. Syst. Evol. Microbiol.">
        <title>The Global Catalogue of Microorganisms (GCM) 10K type strain sequencing project: providing services to taxonomists for standard genome sequencing and annotation.</title>
        <authorList>
            <consortium name="The Broad Institute Genomics Platform"/>
            <consortium name="The Broad Institute Genome Sequencing Center for Infectious Disease"/>
            <person name="Wu L."/>
            <person name="Ma J."/>
        </authorList>
    </citation>
    <scope>NUCLEOTIDE SEQUENCE [LARGE SCALE GENOMIC DNA]</scope>
    <source>
        <strain evidence="5 6">JCM 16009</strain>
    </source>
</reference>
<dbReference type="PANTHER" id="PTHR11941:SF54">
    <property type="entry name" value="ENOYL-COA HYDRATASE, MITOCHONDRIAL"/>
    <property type="match status" value="1"/>
</dbReference>
<comment type="catalytic activity">
    <reaction evidence="3">
        <text>a (3S)-3-hydroxyacyl-CoA = a (2E)-enoyl-CoA + H2O</text>
        <dbReference type="Rhea" id="RHEA:16105"/>
        <dbReference type="ChEBI" id="CHEBI:15377"/>
        <dbReference type="ChEBI" id="CHEBI:57318"/>
        <dbReference type="ChEBI" id="CHEBI:58856"/>
        <dbReference type="EC" id="4.2.1.17"/>
    </reaction>
</comment>
<evidence type="ECO:0000256" key="2">
    <source>
        <dbReference type="ARBA" id="ARBA00023239"/>
    </source>
</evidence>
<proteinExistence type="inferred from homology"/>
<dbReference type="RefSeq" id="WP_344423640.1">
    <property type="nucleotide sequence ID" value="NZ_BAAAQK010000023.1"/>
</dbReference>
<dbReference type="SUPFAM" id="SSF52096">
    <property type="entry name" value="ClpP/crotonase"/>
    <property type="match status" value="1"/>
</dbReference>
<dbReference type="EMBL" id="BAAAQK010000023">
    <property type="protein sequence ID" value="GAA1868696.1"/>
    <property type="molecule type" value="Genomic_DNA"/>
</dbReference>
<dbReference type="Gene3D" id="1.10.12.10">
    <property type="entry name" value="Lyase 2-enoyl-coa Hydratase, Chain A, domain 2"/>
    <property type="match status" value="1"/>
</dbReference>
<sequence length="259" mass="28173">MPEQKHYEQLGIARDGDVVTVTMRERGRAMHTELSRVFAELRADPCRVVVLTGEGEHFLGAVNLAEYVATDEQAWQQSMREARWIVRDALDLPQPLVVALNGDGIGLGASLMSLADIVVAAEGCVIGESHVEMGIAAGDGGTLTFPFLLGIHRAKRFFLLNERITVEELHELGVVTAVVPRAELAAATAEVVEKLLAMPSAALQWTKASVNRVLQLSAFMGVDSAIGHEGWSWHLAPAREGTEALRRRSLAQDDEPPPR</sequence>
<dbReference type="Pfam" id="PF00378">
    <property type="entry name" value="ECH_1"/>
    <property type="match status" value="1"/>
</dbReference>
<dbReference type="InterPro" id="IPR001753">
    <property type="entry name" value="Enoyl-CoA_hydra/iso"/>
</dbReference>
<dbReference type="Gene3D" id="3.90.226.10">
    <property type="entry name" value="2-enoyl-CoA Hydratase, Chain A, domain 1"/>
    <property type="match status" value="1"/>
</dbReference>
<evidence type="ECO:0000313" key="5">
    <source>
        <dbReference type="EMBL" id="GAA1868696.1"/>
    </source>
</evidence>
<dbReference type="Proteomes" id="UP001500449">
    <property type="component" value="Unassembled WGS sequence"/>
</dbReference>
<evidence type="ECO:0000256" key="4">
    <source>
        <dbReference type="ARBA" id="ARBA00023717"/>
    </source>
</evidence>
<dbReference type="CDD" id="cd06558">
    <property type="entry name" value="crotonase-like"/>
    <property type="match status" value="1"/>
</dbReference>
<comment type="caution">
    <text evidence="5">The sequence shown here is derived from an EMBL/GenBank/DDBJ whole genome shotgun (WGS) entry which is preliminary data.</text>
</comment>
<name>A0ABN2NH63_9PSEU</name>
<protein>
    <submittedName>
        <fullName evidence="5">Enoyl-CoA hydratase/isomerase family protein</fullName>
    </submittedName>
</protein>
<keyword evidence="6" id="KW-1185">Reference proteome</keyword>
<evidence type="ECO:0000256" key="3">
    <source>
        <dbReference type="ARBA" id="ARBA00023709"/>
    </source>
</evidence>
<gene>
    <name evidence="5" type="ORF">GCM10009836_56510</name>
</gene>
<comment type="similarity">
    <text evidence="1">Belongs to the enoyl-CoA hydratase/isomerase family.</text>
</comment>
<keyword evidence="2" id="KW-0456">Lyase</keyword>
<accession>A0ABN2NH63</accession>
<dbReference type="PANTHER" id="PTHR11941">
    <property type="entry name" value="ENOYL-COA HYDRATASE-RELATED"/>
    <property type="match status" value="1"/>
</dbReference>